<keyword evidence="6 8" id="KW-1133">Transmembrane helix</keyword>
<feature type="transmembrane region" description="Helical" evidence="8">
    <location>
        <begin position="35"/>
        <end position="54"/>
    </location>
</feature>
<comment type="caution">
    <text evidence="9">The sequence shown here is derived from an EMBL/GenBank/DDBJ whole genome shotgun (WGS) entry which is preliminary data.</text>
</comment>
<dbReference type="RefSeq" id="WP_104372554.1">
    <property type="nucleotide sequence ID" value="NZ_BFAV01000130.1"/>
</dbReference>
<dbReference type="PANTHER" id="PTHR32196">
    <property type="entry name" value="ABC TRANSPORTER PERMEASE PROTEIN YPHD-RELATED-RELATED"/>
    <property type="match status" value="1"/>
</dbReference>
<dbReference type="AlphaFoldDB" id="A0A2L2XDH5"/>
<evidence type="ECO:0000256" key="8">
    <source>
        <dbReference type="SAM" id="Phobius"/>
    </source>
</evidence>
<name>A0A2L2XDH5_9FIRM</name>
<comment type="subcellular location">
    <subcellularLocation>
        <location evidence="1">Cell membrane</location>
        <topology evidence="1">Multi-pass membrane protein</topology>
    </subcellularLocation>
</comment>
<evidence type="ECO:0000256" key="3">
    <source>
        <dbReference type="ARBA" id="ARBA00022475"/>
    </source>
</evidence>
<proteinExistence type="predicted"/>
<evidence type="ECO:0000256" key="6">
    <source>
        <dbReference type="ARBA" id="ARBA00022989"/>
    </source>
</evidence>
<dbReference type="Proteomes" id="UP000239549">
    <property type="component" value="Unassembled WGS sequence"/>
</dbReference>
<dbReference type="OrthoDB" id="9813906at2"/>
<evidence type="ECO:0000256" key="1">
    <source>
        <dbReference type="ARBA" id="ARBA00004651"/>
    </source>
</evidence>
<evidence type="ECO:0000256" key="5">
    <source>
        <dbReference type="ARBA" id="ARBA00022692"/>
    </source>
</evidence>
<keyword evidence="3" id="KW-1003">Cell membrane</keyword>
<dbReference type="EMBL" id="BFAV01000130">
    <property type="protein sequence ID" value="GBF34275.1"/>
    <property type="molecule type" value="Genomic_DNA"/>
</dbReference>
<evidence type="ECO:0000256" key="4">
    <source>
        <dbReference type="ARBA" id="ARBA00022519"/>
    </source>
</evidence>
<feature type="transmembrane region" description="Helical" evidence="8">
    <location>
        <begin position="111"/>
        <end position="130"/>
    </location>
</feature>
<dbReference type="GO" id="GO:0005886">
    <property type="term" value="C:plasma membrane"/>
    <property type="evidence" value="ECO:0007669"/>
    <property type="project" value="UniProtKB-SubCell"/>
</dbReference>
<feature type="transmembrane region" description="Helical" evidence="8">
    <location>
        <begin position="228"/>
        <end position="245"/>
    </location>
</feature>
<reference evidence="10" key="1">
    <citation type="submission" date="2018-02" db="EMBL/GenBank/DDBJ databases">
        <title>Genome sequence of Desulfocucumis palustris strain NAW-5.</title>
        <authorList>
            <person name="Watanabe M."/>
            <person name="Kojima H."/>
            <person name="Fukui M."/>
        </authorList>
    </citation>
    <scope>NUCLEOTIDE SEQUENCE [LARGE SCALE GENOMIC DNA]</scope>
    <source>
        <strain evidence="10">NAW-5</strain>
    </source>
</reference>
<keyword evidence="4" id="KW-0997">Cell inner membrane</keyword>
<dbReference type="GO" id="GO:0022857">
    <property type="term" value="F:transmembrane transporter activity"/>
    <property type="evidence" value="ECO:0007669"/>
    <property type="project" value="InterPro"/>
</dbReference>
<gene>
    <name evidence="9" type="ORF">DCCM_3387</name>
</gene>
<dbReference type="CDD" id="cd06579">
    <property type="entry name" value="TM_PBP1_transp_AraH_like"/>
    <property type="match status" value="1"/>
</dbReference>
<evidence type="ECO:0000313" key="9">
    <source>
        <dbReference type="EMBL" id="GBF34275.1"/>
    </source>
</evidence>
<evidence type="ECO:0000313" key="10">
    <source>
        <dbReference type="Proteomes" id="UP000239549"/>
    </source>
</evidence>
<evidence type="ECO:0000256" key="2">
    <source>
        <dbReference type="ARBA" id="ARBA00022448"/>
    </source>
</evidence>
<keyword evidence="5 8" id="KW-0812">Transmembrane</keyword>
<dbReference type="InterPro" id="IPR001851">
    <property type="entry name" value="ABC_transp_permease"/>
</dbReference>
<accession>A0A2L2XDH5</accession>
<keyword evidence="7 8" id="KW-0472">Membrane</keyword>
<dbReference type="PANTHER" id="PTHR32196:SF21">
    <property type="entry name" value="ABC TRANSPORTER PERMEASE PROTEIN YPHD-RELATED"/>
    <property type="match status" value="1"/>
</dbReference>
<feature type="transmembrane region" description="Helical" evidence="8">
    <location>
        <begin position="137"/>
        <end position="155"/>
    </location>
</feature>
<dbReference type="Pfam" id="PF02653">
    <property type="entry name" value="BPD_transp_2"/>
    <property type="match status" value="1"/>
</dbReference>
<keyword evidence="2" id="KW-0813">Transport</keyword>
<feature type="transmembrane region" description="Helical" evidence="8">
    <location>
        <begin position="282"/>
        <end position="301"/>
    </location>
</feature>
<evidence type="ECO:0000256" key="7">
    <source>
        <dbReference type="ARBA" id="ARBA00023136"/>
    </source>
</evidence>
<feature type="transmembrane region" description="Helical" evidence="8">
    <location>
        <begin position="175"/>
        <end position="197"/>
    </location>
</feature>
<organism evidence="9 10">
    <name type="scientific">Desulfocucumis palustris</name>
    <dbReference type="NCBI Taxonomy" id="1898651"/>
    <lineage>
        <taxon>Bacteria</taxon>
        <taxon>Bacillati</taxon>
        <taxon>Bacillota</taxon>
        <taxon>Clostridia</taxon>
        <taxon>Eubacteriales</taxon>
        <taxon>Desulfocucumaceae</taxon>
        <taxon>Desulfocucumis</taxon>
    </lineage>
</organism>
<keyword evidence="10" id="KW-1185">Reference proteome</keyword>
<sequence length="332" mass="34342">MGGSSRSELDISPGSNVKPGGLAVAWKYIYKYNTLIMLVLLIIASSMISPAFFTERNIFNLLRQISGLTIISMGMLLVILTGGIDLSVGSLLALGSVIVALFLNGMPLSEAILLTLLVGALLGGASGFLVSFAKMAPFVATLAMMTIARGLAFIVSGGHPIITSSEGLSSFGTGYFLHIPLPVILMFVIFIITVIVLRYTVFGRMVVAIGSNETAVRLSGIGVKGYKFSVYAIAGVCSVIAGIISTSRTGVGSPIVGTGMELDAIAAVVIGGASLNGGRGSAFNTLLGALILGLIGNIMNLLSVPAYPQQVIKGLIIVIAVLMQGIKKQSDN</sequence>
<protein>
    <submittedName>
        <fullName evidence="9">Ribose ABC transport system</fullName>
    </submittedName>
</protein>